<proteinExistence type="predicted"/>
<evidence type="ECO:0000259" key="2">
    <source>
        <dbReference type="Pfam" id="PF05699"/>
    </source>
</evidence>
<dbReference type="InterPro" id="IPR055298">
    <property type="entry name" value="AtLOH3-like"/>
</dbReference>
<sequence length="570" mass="65898">MDKFLIKLPKPKDGQPSSSSNQPFVSSQVAPEVQRHTNSFPLSNMDNILDFKSLEADPKDRMPISSYCPNIRNANELESRGNAGDSFTRDGFRMQDLKNQRQSIQSSFDKQSDKARSDYRMRLNASIDEARFLLTSGFPFRGHDESEDSEYKGAFLELLKWYGDRSFDVGRVILGNAPQNDMMICPTIQKDTVESCAKETTKAIIEDFGRDSLRRHQEDKLKELLKFGEVHTGQGLNQERGLQRPGDTRWGSHFKTLDNFLILFSSIVNVLKDMKRDCPYHLDKFTAENLLSKIHEFEFVFMLHLMFKVLLLTNELNKVLQKKDQDIVNAMGLLDLSKKRLQMMREDEWDSMMDEVSLFCGKHEISIPKMNEDYSNGKSKRKRSNISYLHHFRVEVFYAVIDLALQELNNRFDVVTSDLLLGMASLSPVDSFANFHKDRIMKLAEYYPSEFGDKELRELNFQLDDFIVYAQKCDSKFLNLKGIKDLAKVMIETKLDQTWSLVYLLVKLTLIIPVATASVERAFSSMKYIKNDLRNRMDEDLLNGCLVCYIERSIFKNIATTYLLVNLFSP</sequence>
<feature type="region of interest" description="Disordered" evidence="1">
    <location>
        <begin position="1"/>
        <end position="32"/>
    </location>
</feature>
<dbReference type="PANTHER" id="PTHR11697">
    <property type="entry name" value="GENERAL TRANSCRIPTION FACTOR 2-RELATED ZINC FINGER PROTEIN"/>
    <property type="match status" value="1"/>
</dbReference>
<evidence type="ECO:0000256" key="1">
    <source>
        <dbReference type="SAM" id="MobiDB-lite"/>
    </source>
</evidence>
<reference evidence="4 5" key="1">
    <citation type="journal article" date="2021" name="bioRxiv">
        <title>Chromosome-scale and haplotype-resolved genome assembly of a tetraploid potato cultivar.</title>
        <authorList>
            <person name="Sun H."/>
            <person name="Jiao W.-B."/>
            <person name="Krause K."/>
            <person name="Campoy J.A."/>
            <person name="Goel M."/>
            <person name="Folz-Donahue K."/>
            <person name="Kukat C."/>
            <person name="Huettel B."/>
            <person name="Schneeberger K."/>
        </authorList>
    </citation>
    <scope>NUCLEOTIDE SEQUENCE [LARGE SCALE GENOMIC DNA]</scope>
    <source>
        <strain evidence="4">SolTubOtavaFocal</strain>
        <tissue evidence="4">Leaves</tissue>
    </source>
</reference>
<dbReference type="PANTHER" id="PTHR11697:SF230">
    <property type="entry name" value="ZINC FINGER, MYM DOMAIN CONTAINING 1"/>
    <property type="match status" value="1"/>
</dbReference>
<dbReference type="EMBL" id="JAIVGD010000023">
    <property type="protein sequence ID" value="KAH0743703.1"/>
    <property type="molecule type" value="Genomic_DNA"/>
</dbReference>
<dbReference type="Pfam" id="PF14291">
    <property type="entry name" value="DUF4371"/>
    <property type="match status" value="1"/>
</dbReference>
<feature type="domain" description="HAT C-terminal dimerisation" evidence="2">
    <location>
        <begin position="502"/>
        <end position="543"/>
    </location>
</feature>
<evidence type="ECO:0000259" key="3">
    <source>
        <dbReference type="Pfam" id="PF14291"/>
    </source>
</evidence>
<evidence type="ECO:0000313" key="5">
    <source>
        <dbReference type="Proteomes" id="UP000826656"/>
    </source>
</evidence>
<evidence type="ECO:0008006" key="6">
    <source>
        <dbReference type="Google" id="ProtNLM"/>
    </source>
</evidence>
<dbReference type="InterPro" id="IPR012337">
    <property type="entry name" value="RNaseH-like_sf"/>
</dbReference>
<feature type="domain" description="DUF4371" evidence="3">
    <location>
        <begin position="93"/>
        <end position="212"/>
    </location>
</feature>
<dbReference type="Pfam" id="PF05699">
    <property type="entry name" value="Dimer_Tnp_hAT"/>
    <property type="match status" value="1"/>
</dbReference>
<protein>
    <recommendedName>
        <fullName evidence="6">HAT C-terminal dimerisation domain-containing protein</fullName>
    </recommendedName>
</protein>
<dbReference type="Proteomes" id="UP000826656">
    <property type="component" value="Unassembled WGS sequence"/>
</dbReference>
<evidence type="ECO:0000313" key="4">
    <source>
        <dbReference type="EMBL" id="KAH0743703.1"/>
    </source>
</evidence>
<dbReference type="InterPro" id="IPR008906">
    <property type="entry name" value="HATC_C_dom"/>
</dbReference>
<name>A0ABQ7UBR7_SOLTU</name>
<accession>A0ABQ7UBR7</accession>
<feature type="compositionally biased region" description="Basic and acidic residues" evidence="1">
    <location>
        <begin position="1"/>
        <end position="13"/>
    </location>
</feature>
<dbReference type="InterPro" id="IPR025398">
    <property type="entry name" value="DUF4371"/>
</dbReference>
<comment type="caution">
    <text evidence="4">The sequence shown here is derived from an EMBL/GenBank/DDBJ whole genome shotgun (WGS) entry which is preliminary data.</text>
</comment>
<gene>
    <name evidence="4" type="ORF">KY290_031696</name>
</gene>
<feature type="compositionally biased region" description="Low complexity" evidence="1">
    <location>
        <begin position="15"/>
        <end position="29"/>
    </location>
</feature>
<keyword evidence="5" id="KW-1185">Reference proteome</keyword>
<organism evidence="4 5">
    <name type="scientific">Solanum tuberosum</name>
    <name type="common">Potato</name>
    <dbReference type="NCBI Taxonomy" id="4113"/>
    <lineage>
        <taxon>Eukaryota</taxon>
        <taxon>Viridiplantae</taxon>
        <taxon>Streptophyta</taxon>
        <taxon>Embryophyta</taxon>
        <taxon>Tracheophyta</taxon>
        <taxon>Spermatophyta</taxon>
        <taxon>Magnoliopsida</taxon>
        <taxon>eudicotyledons</taxon>
        <taxon>Gunneridae</taxon>
        <taxon>Pentapetalae</taxon>
        <taxon>asterids</taxon>
        <taxon>lamiids</taxon>
        <taxon>Solanales</taxon>
        <taxon>Solanaceae</taxon>
        <taxon>Solanoideae</taxon>
        <taxon>Solaneae</taxon>
        <taxon>Solanum</taxon>
    </lineage>
</organism>
<dbReference type="SUPFAM" id="SSF53098">
    <property type="entry name" value="Ribonuclease H-like"/>
    <property type="match status" value="1"/>
</dbReference>